<organism evidence="1 2">
    <name type="scientific">Sphaerodactylus townsendi</name>
    <dbReference type="NCBI Taxonomy" id="933632"/>
    <lineage>
        <taxon>Eukaryota</taxon>
        <taxon>Metazoa</taxon>
        <taxon>Chordata</taxon>
        <taxon>Craniata</taxon>
        <taxon>Vertebrata</taxon>
        <taxon>Euteleostomi</taxon>
        <taxon>Lepidosauria</taxon>
        <taxon>Squamata</taxon>
        <taxon>Bifurcata</taxon>
        <taxon>Gekkota</taxon>
        <taxon>Sphaerodactylidae</taxon>
        <taxon>Sphaerodactylus</taxon>
    </lineage>
</organism>
<proteinExistence type="predicted"/>
<accession>A0ACB8FRI1</accession>
<comment type="caution">
    <text evidence="1">The sequence shown here is derived from an EMBL/GenBank/DDBJ whole genome shotgun (WGS) entry which is preliminary data.</text>
</comment>
<keyword evidence="2" id="KW-1185">Reference proteome</keyword>
<gene>
    <name evidence="1" type="ORF">K3G42_027819</name>
</gene>
<dbReference type="Proteomes" id="UP000827872">
    <property type="component" value="Linkage Group LG06"/>
</dbReference>
<dbReference type="EMBL" id="CM037619">
    <property type="protein sequence ID" value="KAH8008088.1"/>
    <property type="molecule type" value="Genomic_DNA"/>
</dbReference>
<evidence type="ECO:0000313" key="1">
    <source>
        <dbReference type="EMBL" id="KAH8008088.1"/>
    </source>
</evidence>
<name>A0ACB8FRI1_9SAUR</name>
<reference evidence="1" key="1">
    <citation type="submission" date="2021-08" db="EMBL/GenBank/DDBJ databases">
        <title>The first chromosome-level gecko genome reveals the dynamic sex chromosomes of Neotropical dwarf geckos (Sphaerodactylidae: Sphaerodactylus).</title>
        <authorList>
            <person name="Pinto B.J."/>
            <person name="Keating S.E."/>
            <person name="Gamble T."/>
        </authorList>
    </citation>
    <scope>NUCLEOTIDE SEQUENCE</scope>
    <source>
        <strain evidence="1">TG3544</strain>
    </source>
</reference>
<protein>
    <submittedName>
        <fullName evidence="1">Uncharacterized protein</fullName>
    </submittedName>
</protein>
<evidence type="ECO:0000313" key="2">
    <source>
        <dbReference type="Proteomes" id="UP000827872"/>
    </source>
</evidence>
<sequence>MIVCRSTKERSLPRGAYNLQSNPRGGKGGVHPTNTLLLASAHPTSRTGPPLTVDAGQGLGAIRIRAAKPDPCFVRLPREEQSDPSRTIRSLSVPRSSAFCSAGKSSCPAFTVLTPVRPGATTPFGRPGVLERSFEPPAAGSSALSAAAPPEKVAEQAMREAEKGGRRAVAQPAACGTLDWGRGEEKSATT</sequence>